<dbReference type="AlphaFoldDB" id="A0AAD4CK02"/>
<dbReference type="EMBL" id="VCAU01000065">
    <property type="protein sequence ID" value="KAF9887178.1"/>
    <property type="molecule type" value="Genomic_DNA"/>
</dbReference>
<dbReference type="InterPro" id="IPR004843">
    <property type="entry name" value="Calcineurin-like_PHP"/>
</dbReference>
<feature type="domain" description="Putative 5'-nucleotidase C-terminal" evidence="2">
    <location>
        <begin position="336"/>
        <end position="533"/>
    </location>
</feature>
<dbReference type="Gene3D" id="3.60.21.10">
    <property type="match status" value="1"/>
</dbReference>
<dbReference type="InterPro" id="IPR029052">
    <property type="entry name" value="Metallo-depent_PP-like"/>
</dbReference>
<feature type="domain" description="Calcineurin-like phosphoesterase" evidence="1">
    <location>
        <begin position="8"/>
        <end position="202"/>
    </location>
</feature>
<dbReference type="GO" id="GO:0009166">
    <property type="term" value="P:nucleotide catabolic process"/>
    <property type="evidence" value="ECO:0007669"/>
    <property type="project" value="InterPro"/>
</dbReference>
<dbReference type="Proteomes" id="UP001194746">
    <property type="component" value="Unassembled WGS sequence"/>
</dbReference>
<sequence length="582" mass="65212">MRDKADRLNVDLLVVDTGDLVNGNGLSDTTDVPGRVSGGLFQNLEFDLLTLGNNDLYSAVGTRDIHSNFSRIYGDRFITSNVYIEIEGKNVTVGQPYRHFTTKHGLRIMAFGFTLLDFKLNMKKSGTYVRGYAEVIKEQWFQDAMKVEDVDLYVLLGHAELREGCVMDGRYAKENPMLCMEAHLRNHGQNIPIQVFGGHTHERDFKCFDERSSGLQSGRYSDTVGWLALRGVAPSDTWNGNKALTGVQVPTRRCPPASSKSAMPVLETTTGHYIDRRYLDFNRRTFVYHAVGTTEPDVPDGFDTPLGRKVSDDIWKTRRDMNLTTVLGCAPRSSYLWVCPEGSAGNIFTLAKEALGETVRRGNSPNPRVIIMNGGSFRYDLYKGPFTVGNALAISPYKNTFSYIPDVPGNIALSVLDCLLEPTKNIVTTKHTEDIEPLPIADIQQNSRQQVLHARHMSIPQDHREPNPGHVTIDDFGNCTASPDSDDCGDDTKHEEVKELYPNAPYFQYQDSDITEQTEKVDLVFMGRMQDLVLQCDAISKRYSAKDVIDYMGKGFTTRDVLQEFATRKWAAALADQCPIGR</sequence>
<dbReference type="GO" id="GO:0016787">
    <property type="term" value="F:hydrolase activity"/>
    <property type="evidence" value="ECO:0007669"/>
    <property type="project" value="InterPro"/>
</dbReference>
<reference evidence="3" key="1">
    <citation type="journal article" date="2019" name="Beilstein J. Org. Chem.">
        <title>Nanangenines: drimane sesquiterpenoids as the dominant metabolite cohort of a novel Australian fungus, Aspergillus nanangensis.</title>
        <authorList>
            <person name="Lacey H.J."/>
            <person name="Gilchrist C.L.M."/>
            <person name="Crombie A."/>
            <person name="Kalaitzis J.A."/>
            <person name="Vuong D."/>
            <person name="Rutledge P.J."/>
            <person name="Turner P."/>
            <person name="Pitt J.I."/>
            <person name="Lacey E."/>
            <person name="Chooi Y.H."/>
            <person name="Piggott A.M."/>
        </authorList>
    </citation>
    <scope>NUCLEOTIDE SEQUENCE</scope>
    <source>
        <strain evidence="3">MST-FP2251</strain>
    </source>
</reference>
<dbReference type="SUPFAM" id="SSF56300">
    <property type="entry name" value="Metallo-dependent phosphatases"/>
    <property type="match status" value="1"/>
</dbReference>
<reference evidence="3" key="2">
    <citation type="submission" date="2020-02" db="EMBL/GenBank/DDBJ databases">
        <authorList>
            <person name="Gilchrist C.L.M."/>
            <person name="Chooi Y.-H."/>
        </authorList>
    </citation>
    <scope>NUCLEOTIDE SEQUENCE</scope>
    <source>
        <strain evidence="3">MST-FP2251</strain>
    </source>
</reference>
<dbReference type="InterPro" id="IPR006179">
    <property type="entry name" value="5_nucleotidase/apyrase"/>
</dbReference>
<dbReference type="Pfam" id="PF21953">
    <property type="entry name" value="NadN_nucleosid_C"/>
    <property type="match status" value="1"/>
</dbReference>
<name>A0AAD4CK02_ASPNN</name>
<dbReference type="PANTHER" id="PTHR11575:SF22">
    <property type="entry name" value="ADL392WP"/>
    <property type="match status" value="1"/>
</dbReference>
<dbReference type="Gene3D" id="3.90.780.10">
    <property type="entry name" value="5'-Nucleotidase, C-terminal domain"/>
    <property type="match status" value="1"/>
</dbReference>
<evidence type="ECO:0008006" key="5">
    <source>
        <dbReference type="Google" id="ProtNLM"/>
    </source>
</evidence>
<organism evidence="3 4">
    <name type="scientific">Aspergillus nanangensis</name>
    <dbReference type="NCBI Taxonomy" id="2582783"/>
    <lineage>
        <taxon>Eukaryota</taxon>
        <taxon>Fungi</taxon>
        <taxon>Dikarya</taxon>
        <taxon>Ascomycota</taxon>
        <taxon>Pezizomycotina</taxon>
        <taxon>Eurotiomycetes</taxon>
        <taxon>Eurotiomycetidae</taxon>
        <taxon>Eurotiales</taxon>
        <taxon>Aspergillaceae</taxon>
        <taxon>Aspergillus</taxon>
        <taxon>Aspergillus subgen. Circumdati</taxon>
    </lineage>
</organism>
<dbReference type="PANTHER" id="PTHR11575">
    <property type="entry name" value="5'-NUCLEOTIDASE-RELATED"/>
    <property type="match status" value="1"/>
</dbReference>
<dbReference type="InterPro" id="IPR053828">
    <property type="entry name" value="Nucleosidase_C"/>
</dbReference>
<protein>
    <recommendedName>
        <fullName evidence="5">Calcineurin-like phosphoesterase domain-containing protein</fullName>
    </recommendedName>
</protein>
<keyword evidence="4" id="KW-1185">Reference proteome</keyword>
<proteinExistence type="predicted"/>
<evidence type="ECO:0000313" key="4">
    <source>
        <dbReference type="Proteomes" id="UP001194746"/>
    </source>
</evidence>
<evidence type="ECO:0000259" key="2">
    <source>
        <dbReference type="Pfam" id="PF21953"/>
    </source>
</evidence>
<accession>A0AAD4CK02</accession>
<gene>
    <name evidence="3" type="ORF">FE257_010432</name>
</gene>
<dbReference type="SUPFAM" id="SSF55816">
    <property type="entry name" value="5'-nucleotidase (syn. UDP-sugar hydrolase), C-terminal domain"/>
    <property type="match status" value="1"/>
</dbReference>
<dbReference type="InterPro" id="IPR036907">
    <property type="entry name" value="5'-Nucleotdase_C_sf"/>
</dbReference>
<evidence type="ECO:0000259" key="1">
    <source>
        <dbReference type="Pfam" id="PF00149"/>
    </source>
</evidence>
<comment type="caution">
    <text evidence="3">The sequence shown here is derived from an EMBL/GenBank/DDBJ whole genome shotgun (WGS) entry which is preliminary data.</text>
</comment>
<evidence type="ECO:0000313" key="3">
    <source>
        <dbReference type="EMBL" id="KAF9887178.1"/>
    </source>
</evidence>
<dbReference type="Pfam" id="PF00149">
    <property type="entry name" value="Metallophos"/>
    <property type="match status" value="1"/>
</dbReference>
<dbReference type="GO" id="GO:0005829">
    <property type="term" value="C:cytosol"/>
    <property type="evidence" value="ECO:0007669"/>
    <property type="project" value="TreeGrafter"/>
</dbReference>